<evidence type="ECO:0000313" key="6">
    <source>
        <dbReference type="EMBL" id="CAJ1048387.1"/>
    </source>
</evidence>
<dbReference type="Proteomes" id="UP001178508">
    <property type="component" value="Unassembled WGS sequence"/>
</dbReference>
<comment type="caution">
    <text evidence="6">The sequence shown here is derived from an EMBL/GenBank/DDBJ whole genome shotgun (WGS) entry which is preliminary data.</text>
</comment>
<keyword evidence="2" id="KW-1015">Disulfide bond</keyword>
<dbReference type="InterPro" id="IPR001304">
    <property type="entry name" value="C-type_lectin-like"/>
</dbReference>
<keyword evidence="4" id="KW-0472">Membrane</keyword>
<dbReference type="SUPFAM" id="SSF56436">
    <property type="entry name" value="C-type lectin-like"/>
    <property type="match status" value="1"/>
</dbReference>
<keyword evidence="7" id="KW-1185">Reference proteome</keyword>
<evidence type="ECO:0000313" key="7">
    <source>
        <dbReference type="Proteomes" id="UP001178508"/>
    </source>
</evidence>
<dbReference type="GO" id="GO:0030246">
    <property type="term" value="F:carbohydrate binding"/>
    <property type="evidence" value="ECO:0007669"/>
    <property type="project" value="UniProtKB-KW"/>
</dbReference>
<accession>A0AAV1EI28</accession>
<gene>
    <name evidence="6" type="ORF">XNOV1_A013669</name>
</gene>
<dbReference type="InterPro" id="IPR016187">
    <property type="entry name" value="CTDL_fold"/>
</dbReference>
<feature type="coiled-coil region" evidence="3">
    <location>
        <begin position="62"/>
        <end position="103"/>
    </location>
</feature>
<keyword evidence="1" id="KW-0430">Lectin</keyword>
<feature type="transmembrane region" description="Helical" evidence="4">
    <location>
        <begin position="34"/>
        <end position="54"/>
    </location>
</feature>
<dbReference type="EMBL" id="CAUIWU010000006">
    <property type="protein sequence ID" value="CAJ1048387.1"/>
    <property type="molecule type" value="Genomic_DNA"/>
</dbReference>
<keyword evidence="4" id="KW-1133">Transmembrane helix</keyword>
<dbReference type="CDD" id="cd03590">
    <property type="entry name" value="CLECT_DC-SIGN_like"/>
    <property type="match status" value="1"/>
</dbReference>
<dbReference type="PANTHER" id="PTHR22803">
    <property type="entry name" value="MANNOSE, PHOSPHOLIPASE, LECTIN RECEPTOR RELATED"/>
    <property type="match status" value="1"/>
</dbReference>
<evidence type="ECO:0000259" key="5">
    <source>
        <dbReference type="PROSITE" id="PS50041"/>
    </source>
</evidence>
<dbReference type="InterPro" id="IPR033989">
    <property type="entry name" value="CD209-like_CTLD"/>
</dbReference>
<organism evidence="6 7">
    <name type="scientific">Xyrichtys novacula</name>
    <name type="common">Pearly razorfish</name>
    <name type="synonym">Hemipteronotus novacula</name>
    <dbReference type="NCBI Taxonomy" id="13765"/>
    <lineage>
        <taxon>Eukaryota</taxon>
        <taxon>Metazoa</taxon>
        <taxon>Chordata</taxon>
        <taxon>Craniata</taxon>
        <taxon>Vertebrata</taxon>
        <taxon>Euteleostomi</taxon>
        <taxon>Actinopterygii</taxon>
        <taxon>Neopterygii</taxon>
        <taxon>Teleostei</taxon>
        <taxon>Neoteleostei</taxon>
        <taxon>Acanthomorphata</taxon>
        <taxon>Eupercaria</taxon>
        <taxon>Labriformes</taxon>
        <taxon>Labridae</taxon>
        <taxon>Xyrichtys</taxon>
    </lineage>
</organism>
<dbReference type="InterPro" id="IPR016186">
    <property type="entry name" value="C-type_lectin-like/link_sf"/>
</dbReference>
<evidence type="ECO:0000256" key="3">
    <source>
        <dbReference type="SAM" id="Coils"/>
    </source>
</evidence>
<dbReference type="AlphaFoldDB" id="A0AAV1EI28"/>
<dbReference type="PROSITE" id="PS00615">
    <property type="entry name" value="C_TYPE_LECTIN_1"/>
    <property type="match status" value="1"/>
</dbReference>
<keyword evidence="3" id="KW-0175">Coiled coil</keyword>
<dbReference type="InterPro" id="IPR050111">
    <property type="entry name" value="C-type_lectin/snaclec_domain"/>
</dbReference>
<dbReference type="PROSITE" id="PS50041">
    <property type="entry name" value="C_TYPE_LECTIN_2"/>
    <property type="match status" value="1"/>
</dbReference>
<dbReference type="Gene3D" id="3.10.100.10">
    <property type="entry name" value="Mannose-Binding Protein A, subunit A"/>
    <property type="match status" value="1"/>
</dbReference>
<name>A0AAV1EI28_XYRNO</name>
<dbReference type="Pfam" id="PF00059">
    <property type="entry name" value="Lectin_C"/>
    <property type="match status" value="1"/>
</dbReference>
<evidence type="ECO:0000256" key="4">
    <source>
        <dbReference type="SAM" id="Phobius"/>
    </source>
</evidence>
<keyword evidence="4" id="KW-0812">Transmembrane</keyword>
<reference evidence="6" key="1">
    <citation type="submission" date="2023-08" db="EMBL/GenBank/DDBJ databases">
        <authorList>
            <person name="Alioto T."/>
            <person name="Alioto T."/>
            <person name="Gomez Garrido J."/>
        </authorList>
    </citation>
    <scope>NUCLEOTIDE SEQUENCE</scope>
</reference>
<feature type="domain" description="C-type lectin" evidence="5">
    <location>
        <begin position="195"/>
        <end position="314"/>
    </location>
</feature>
<protein>
    <submittedName>
        <fullName evidence="6">C-type lectin domain family 10 member A-like</fullName>
    </submittedName>
</protein>
<dbReference type="InterPro" id="IPR018378">
    <property type="entry name" value="C-type_lectin_CS"/>
</dbReference>
<evidence type="ECO:0000256" key="1">
    <source>
        <dbReference type="ARBA" id="ARBA00022734"/>
    </source>
</evidence>
<proteinExistence type="predicted"/>
<sequence>MTDYHRGKEQDTSFLWIKDGVPLPLSVVSVVKRWLFPVLTVVVILILIIVLGATNTKTSNRLMSAEKRISNLSDVIKSLNTSLQRAQETAKEVEKMRFAVENNKDQLISASEALKQMSVVDSLSRSVAMLKCSLDRIVNNSTHTHTHTHTHSQIYQSTHSQLSLSERLSVCPPCVLSCPSGSGVAACCPPGWDQFDFNCYHFSRSSLSWNESRVWCEKNEAHLLILHSDKAWDFVNRRTASSFHWVGLSDWRTGRWEWINQTPYTMERRRWMPGQPDGWSGHGLGHEVEHCAHLHHDGRLNDLHCSTKMRFICQRHSMN</sequence>
<dbReference type="SMART" id="SM00034">
    <property type="entry name" value="CLECT"/>
    <property type="match status" value="1"/>
</dbReference>
<evidence type="ECO:0000256" key="2">
    <source>
        <dbReference type="ARBA" id="ARBA00023157"/>
    </source>
</evidence>